<sequence length="425" mass="46746">MNGPGQVIELDLKLDLDVQAKLSLALRRMVPEIVRDSVAEIQRKIPEYADEDCVQALELATGYAVDQFLVMIERPGPPSDQIVEFFRKIGTLEALSGRGLREWQAAVNIGARSAVRHLARAMTAVEMPTSVYGQVVEEAFSYLNRLTRAAAQGHAEAAGEEFDLRLHRRRVLLERLIEGLGAHEVTDLAGEADWPVPRRAAAVALQPGDPGPPWHLGPPADVLDGRHRPEPCLIVPDPEGPGRRRGLETMLRGRAAAMGPTVPVDRVGLSLRWARQALELSLRGLVPSDRLVIATEHLPAMTVLRNREIVAHSAAQRLRPLLELRANQRYRFAETLSAVLESGSHAAVAAERLHVHPQTVRLRMRKLDQLFGADLHDPDLHLEFLMVLRVWLAEARPGVDPPWFGPREPQGAGAGGAVSDAVRAC</sequence>
<dbReference type="Proteomes" id="UP001501509">
    <property type="component" value="Unassembled WGS sequence"/>
</dbReference>
<feature type="domain" description="PucR C-terminal helix-turn-helix" evidence="1">
    <location>
        <begin position="333"/>
        <end position="390"/>
    </location>
</feature>
<dbReference type="InterPro" id="IPR042070">
    <property type="entry name" value="PucR_C-HTH_sf"/>
</dbReference>
<dbReference type="InterPro" id="IPR058663">
    <property type="entry name" value="PucR-like_N"/>
</dbReference>
<dbReference type="InterPro" id="IPR025736">
    <property type="entry name" value="PucR_C-HTH_dom"/>
</dbReference>
<protein>
    <submittedName>
        <fullName evidence="3">PucR family transcriptional regulator</fullName>
    </submittedName>
</protein>
<comment type="caution">
    <text evidence="3">The sequence shown here is derived from an EMBL/GenBank/DDBJ whole genome shotgun (WGS) entry which is preliminary data.</text>
</comment>
<dbReference type="Pfam" id="PF13556">
    <property type="entry name" value="HTH_30"/>
    <property type="match status" value="1"/>
</dbReference>
<feature type="domain" description="PucR-like N-terminal" evidence="2">
    <location>
        <begin position="20"/>
        <end position="177"/>
    </location>
</feature>
<dbReference type="Pfam" id="PF25906">
    <property type="entry name" value="PucR-like_N"/>
    <property type="match status" value="1"/>
</dbReference>
<evidence type="ECO:0000313" key="3">
    <source>
        <dbReference type="EMBL" id="GAA2582983.1"/>
    </source>
</evidence>
<dbReference type="RefSeq" id="WP_344538946.1">
    <property type="nucleotide sequence ID" value="NZ_BAAATD010000002.1"/>
</dbReference>
<organism evidence="3 4">
    <name type="scientific">Actinomadura fulvescens</name>
    <dbReference type="NCBI Taxonomy" id="46160"/>
    <lineage>
        <taxon>Bacteria</taxon>
        <taxon>Bacillati</taxon>
        <taxon>Actinomycetota</taxon>
        <taxon>Actinomycetes</taxon>
        <taxon>Streptosporangiales</taxon>
        <taxon>Thermomonosporaceae</taxon>
        <taxon>Actinomadura</taxon>
    </lineage>
</organism>
<accession>A0ABN3PHC0</accession>
<reference evidence="3 4" key="1">
    <citation type="journal article" date="2019" name="Int. J. Syst. Evol. Microbiol.">
        <title>The Global Catalogue of Microorganisms (GCM) 10K type strain sequencing project: providing services to taxonomists for standard genome sequencing and annotation.</title>
        <authorList>
            <consortium name="The Broad Institute Genomics Platform"/>
            <consortium name="The Broad Institute Genome Sequencing Center for Infectious Disease"/>
            <person name="Wu L."/>
            <person name="Ma J."/>
        </authorList>
    </citation>
    <scope>NUCLEOTIDE SEQUENCE [LARGE SCALE GENOMIC DNA]</scope>
    <source>
        <strain evidence="3 4">JCM 6833</strain>
    </source>
</reference>
<dbReference type="InterPro" id="IPR051448">
    <property type="entry name" value="CdaR-like_regulators"/>
</dbReference>
<proteinExistence type="predicted"/>
<gene>
    <name evidence="3" type="ORF">GCM10010411_14540</name>
</gene>
<evidence type="ECO:0000259" key="1">
    <source>
        <dbReference type="Pfam" id="PF13556"/>
    </source>
</evidence>
<dbReference type="PANTHER" id="PTHR33744:SF1">
    <property type="entry name" value="DNA-BINDING TRANSCRIPTIONAL ACTIVATOR ADER"/>
    <property type="match status" value="1"/>
</dbReference>
<evidence type="ECO:0000313" key="4">
    <source>
        <dbReference type="Proteomes" id="UP001501509"/>
    </source>
</evidence>
<name>A0ABN3PHC0_9ACTN</name>
<dbReference type="PANTHER" id="PTHR33744">
    <property type="entry name" value="CARBOHYDRATE DIACID REGULATOR"/>
    <property type="match status" value="1"/>
</dbReference>
<evidence type="ECO:0000259" key="2">
    <source>
        <dbReference type="Pfam" id="PF25906"/>
    </source>
</evidence>
<keyword evidence="4" id="KW-1185">Reference proteome</keyword>
<dbReference type="Gene3D" id="1.10.10.2840">
    <property type="entry name" value="PucR C-terminal helix-turn-helix domain"/>
    <property type="match status" value="1"/>
</dbReference>
<dbReference type="EMBL" id="BAAATD010000002">
    <property type="protein sequence ID" value="GAA2582983.1"/>
    <property type="molecule type" value="Genomic_DNA"/>
</dbReference>